<proteinExistence type="predicted"/>
<evidence type="ECO:0000313" key="2">
    <source>
        <dbReference type="EMBL" id="CAD8349248.1"/>
    </source>
</evidence>
<accession>A0A7S0FAS5</accession>
<feature type="region of interest" description="Disordered" evidence="1">
    <location>
        <begin position="31"/>
        <end position="77"/>
    </location>
</feature>
<protein>
    <submittedName>
        <fullName evidence="2">Uncharacterized protein</fullName>
    </submittedName>
</protein>
<name>A0A7S0FAS5_9DINO</name>
<dbReference type="EMBL" id="HBEG01008385">
    <property type="protein sequence ID" value="CAD8349248.1"/>
    <property type="molecule type" value="Transcribed_RNA"/>
</dbReference>
<feature type="region of interest" description="Disordered" evidence="1">
    <location>
        <begin position="96"/>
        <end position="122"/>
    </location>
</feature>
<feature type="compositionally biased region" description="Pro residues" evidence="1">
    <location>
        <begin position="39"/>
        <end position="49"/>
    </location>
</feature>
<evidence type="ECO:0000256" key="1">
    <source>
        <dbReference type="SAM" id="MobiDB-lite"/>
    </source>
</evidence>
<reference evidence="2" key="1">
    <citation type="submission" date="2021-01" db="EMBL/GenBank/DDBJ databases">
        <authorList>
            <person name="Corre E."/>
            <person name="Pelletier E."/>
            <person name="Niang G."/>
            <person name="Scheremetjew M."/>
            <person name="Finn R."/>
            <person name="Kale V."/>
            <person name="Holt S."/>
            <person name="Cochrane G."/>
            <person name="Meng A."/>
            <person name="Brown T."/>
            <person name="Cohen L."/>
        </authorList>
    </citation>
    <scope>NUCLEOTIDE SEQUENCE</scope>
    <source>
        <strain evidence="2">Pbaha01</strain>
    </source>
</reference>
<dbReference type="AlphaFoldDB" id="A0A7S0FAS5"/>
<organism evidence="2">
    <name type="scientific">Pyrodinium bahamense</name>
    <dbReference type="NCBI Taxonomy" id="73915"/>
    <lineage>
        <taxon>Eukaryota</taxon>
        <taxon>Sar</taxon>
        <taxon>Alveolata</taxon>
        <taxon>Dinophyceae</taxon>
        <taxon>Gonyaulacales</taxon>
        <taxon>Pyrocystaceae</taxon>
        <taxon>Pyrodinium</taxon>
    </lineage>
</organism>
<gene>
    <name evidence="2" type="ORF">PBAH0796_LOCUS4987</name>
</gene>
<sequence>MAQASRNPPFQRFLGGARACTGRAALAMAWPAGNAQKRPGPPVGSPPPVAKARIAKSSSPAGSPVAAKSGSLGKAPVTKAPVTKAPVAKAPVAKAPVAKAPAQPQAEVPKAANGTTTPAAAGRTDSWKEFADSDPLYALIGQVSQHKVVGPDGSLDNERLQQYFERAIIQKATKKPKDWVELWAAMDVPVTNQALVLEPLVAFGLEHSPETLGNILAELLKGHRVKTKTIEESVLGAYKGRGDSHGILREMLFLIFPKGPQSAWGWSRIGWSWQEWWKILENCYVSINKTSAFDELAALLNRIEAEGNMPLSKQPTVWNEQRLGKARALLCKLGDVEDENDLVACLDATLR</sequence>